<keyword evidence="3" id="KW-0808">Transferase</keyword>
<keyword evidence="6" id="KW-0547">Nucleotide-binding</keyword>
<evidence type="ECO:0000256" key="6">
    <source>
        <dbReference type="ARBA" id="ARBA00022741"/>
    </source>
</evidence>
<evidence type="ECO:0000256" key="2">
    <source>
        <dbReference type="ARBA" id="ARBA00009747"/>
    </source>
</evidence>
<keyword evidence="8" id="KW-0460">Magnesium</keyword>
<evidence type="ECO:0000313" key="9">
    <source>
        <dbReference type="EMBL" id="MDZ5010925.1"/>
    </source>
</evidence>
<evidence type="ECO:0000256" key="7">
    <source>
        <dbReference type="ARBA" id="ARBA00022840"/>
    </source>
</evidence>
<accession>A0AAW9IU73</accession>
<dbReference type="PANTHER" id="PTHR32057">
    <property type="entry name" value="PROTEIN ADENYLYLTRANSFERASE SELO, MITOCHONDRIAL"/>
    <property type="match status" value="1"/>
</dbReference>
<protein>
    <recommendedName>
        <fullName evidence="11">Selenoprotein O</fullName>
    </recommendedName>
</protein>
<evidence type="ECO:0000313" key="10">
    <source>
        <dbReference type="Proteomes" id="UP001292368"/>
    </source>
</evidence>
<organism evidence="9 10">
    <name type="scientific">Clostridium perfringens</name>
    <dbReference type="NCBI Taxonomy" id="1502"/>
    <lineage>
        <taxon>Bacteria</taxon>
        <taxon>Bacillati</taxon>
        <taxon>Bacillota</taxon>
        <taxon>Clostridia</taxon>
        <taxon>Eubacteriales</taxon>
        <taxon>Clostridiaceae</taxon>
        <taxon>Clostridium</taxon>
    </lineage>
</organism>
<keyword evidence="4" id="KW-0548">Nucleotidyltransferase</keyword>
<comment type="caution">
    <text evidence="9">The sequence shown here is derived from an EMBL/GenBank/DDBJ whole genome shotgun (WGS) entry which is preliminary data.</text>
</comment>
<dbReference type="Proteomes" id="UP001292368">
    <property type="component" value="Unassembled WGS sequence"/>
</dbReference>
<evidence type="ECO:0000256" key="4">
    <source>
        <dbReference type="ARBA" id="ARBA00022695"/>
    </source>
</evidence>
<comment type="similarity">
    <text evidence="2">Belongs to the SELO family.</text>
</comment>
<dbReference type="GO" id="GO:0070733">
    <property type="term" value="F:AMPylase activity"/>
    <property type="evidence" value="ECO:0007669"/>
    <property type="project" value="TreeGrafter"/>
</dbReference>
<evidence type="ECO:0000256" key="3">
    <source>
        <dbReference type="ARBA" id="ARBA00022679"/>
    </source>
</evidence>
<comment type="cofactor">
    <cofactor evidence="1">
        <name>Mg(2+)</name>
        <dbReference type="ChEBI" id="CHEBI:18420"/>
    </cofactor>
</comment>
<reference evidence="9" key="1">
    <citation type="submission" date="2019-11" db="EMBL/GenBank/DDBJ databases">
        <title>Characterization of Clostridium perfringens isolates from swine manure treated agricultural soils.</title>
        <authorList>
            <person name="Wushke S.T."/>
        </authorList>
    </citation>
    <scope>NUCLEOTIDE SEQUENCE</scope>
    <source>
        <strain evidence="9">V2</strain>
    </source>
</reference>
<dbReference type="AlphaFoldDB" id="A0AAW9IU73"/>
<dbReference type="Pfam" id="PF02696">
    <property type="entry name" value="SelO"/>
    <property type="match status" value="1"/>
</dbReference>
<feature type="non-terminal residue" evidence="9">
    <location>
        <position position="1"/>
    </location>
</feature>
<dbReference type="InterPro" id="IPR003846">
    <property type="entry name" value="SelO"/>
</dbReference>
<feature type="non-terminal residue" evidence="9">
    <location>
        <position position="123"/>
    </location>
</feature>
<evidence type="ECO:0000256" key="8">
    <source>
        <dbReference type="ARBA" id="ARBA00022842"/>
    </source>
</evidence>
<keyword evidence="7" id="KW-0067">ATP-binding</keyword>
<proteinExistence type="inferred from homology"/>
<dbReference type="GO" id="GO:0005524">
    <property type="term" value="F:ATP binding"/>
    <property type="evidence" value="ECO:0007669"/>
    <property type="project" value="UniProtKB-KW"/>
</dbReference>
<evidence type="ECO:0000256" key="5">
    <source>
        <dbReference type="ARBA" id="ARBA00022723"/>
    </source>
</evidence>
<sequence>LQSNEGLEIFAGNKIPEGSMPLAQAYAGHQFGHFTMLGDGRAVLIGEHITPNGERVDIQLKGSGRTPYSRGGDGKAALGPMLREYIISEAMNAFGIPTTRSLAVVTTGEPIIRESYLPGAILT</sequence>
<dbReference type="EMBL" id="WNVM01000947">
    <property type="protein sequence ID" value="MDZ5010925.1"/>
    <property type="molecule type" value="Genomic_DNA"/>
</dbReference>
<dbReference type="GO" id="GO:0046872">
    <property type="term" value="F:metal ion binding"/>
    <property type="evidence" value="ECO:0007669"/>
    <property type="project" value="UniProtKB-KW"/>
</dbReference>
<dbReference type="RefSeq" id="WP_322382648.1">
    <property type="nucleotide sequence ID" value="NZ_WNVM01000947.1"/>
</dbReference>
<keyword evidence="5" id="KW-0479">Metal-binding</keyword>
<evidence type="ECO:0000256" key="1">
    <source>
        <dbReference type="ARBA" id="ARBA00001946"/>
    </source>
</evidence>
<dbReference type="PANTHER" id="PTHR32057:SF14">
    <property type="entry name" value="PROTEIN ADENYLYLTRANSFERASE SELO, MITOCHONDRIAL"/>
    <property type="match status" value="1"/>
</dbReference>
<name>A0AAW9IU73_CLOPF</name>
<gene>
    <name evidence="9" type="ORF">GNF77_18920</name>
</gene>
<evidence type="ECO:0008006" key="11">
    <source>
        <dbReference type="Google" id="ProtNLM"/>
    </source>
</evidence>